<protein>
    <submittedName>
        <fullName evidence="16">Potassium efflux system protein</fullName>
    </submittedName>
</protein>
<evidence type="ECO:0000259" key="11">
    <source>
        <dbReference type="Pfam" id="PF12794"/>
    </source>
</evidence>
<feature type="transmembrane region" description="Helical" evidence="8">
    <location>
        <begin position="890"/>
        <end position="910"/>
    </location>
</feature>
<dbReference type="Gene3D" id="2.30.30.60">
    <property type="match status" value="1"/>
</dbReference>
<dbReference type="Gene3D" id="3.30.70.100">
    <property type="match status" value="1"/>
</dbReference>
<keyword evidence="3" id="KW-1003">Cell membrane</keyword>
<evidence type="ECO:0000256" key="5">
    <source>
        <dbReference type="ARBA" id="ARBA00022989"/>
    </source>
</evidence>
<dbReference type="PANTHER" id="PTHR30347:SF1">
    <property type="entry name" value="MECHANOSENSITIVE CHANNEL MSCK"/>
    <property type="match status" value="1"/>
</dbReference>
<feature type="transmembrane region" description="Helical" evidence="8">
    <location>
        <begin position="687"/>
        <end position="708"/>
    </location>
</feature>
<feature type="domain" description="Mechanosensitive ion channel transmembrane helices 2/3" evidence="14">
    <location>
        <begin position="935"/>
        <end position="975"/>
    </location>
</feature>
<evidence type="ECO:0000313" key="16">
    <source>
        <dbReference type="EMBL" id="VFK72079.1"/>
    </source>
</evidence>
<feature type="transmembrane region" description="Helical" evidence="8">
    <location>
        <begin position="770"/>
        <end position="789"/>
    </location>
</feature>
<dbReference type="InterPro" id="IPR049142">
    <property type="entry name" value="MS_channel_1st"/>
</dbReference>
<comment type="subcellular location">
    <subcellularLocation>
        <location evidence="1">Cell membrane</location>
        <topology evidence="1">Multi-pass membrane protein</topology>
    </subcellularLocation>
</comment>
<dbReference type="SUPFAM" id="SSF50182">
    <property type="entry name" value="Sm-like ribonucleoproteins"/>
    <property type="match status" value="1"/>
</dbReference>
<evidence type="ECO:0000259" key="13">
    <source>
        <dbReference type="Pfam" id="PF21082"/>
    </source>
</evidence>
<evidence type="ECO:0000256" key="1">
    <source>
        <dbReference type="ARBA" id="ARBA00004651"/>
    </source>
</evidence>
<feature type="transmembrane region" description="Helical" evidence="8">
    <location>
        <begin position="930"/>
        <end position="949"/>
    </location>
</feature>
<dbReference type="EMBL" id="CAADGD010000095">
    <property type="protein sequence ID" value="VFK72079.1"/>
    <property type="molecule type" value="Genomic_DNA"/>
</dbReference>
<reference evidence="16" key="1">
    <citation type="submission" date="2019-02" db="EMBL/GenBank/DDBJ databases">
        <authorList>
            <person name="Gruber-Vodicka R. H."/>
            <person name="Seah K. B. B."/>
        </authorList>
    </citation>
    <scope>NUCLEOTIDE SEQUENCE</scope>
    <source>
        <strain evidence="16">BECK_BY19</strain>
        <strain evidence="15">BECK_BY8</strain>
    </source>
</reference>
<dbReference type="InterPro" id="IPR023408">
    <property type="entry name" value="MscS_beta-dom_sf"/>
</dbReference>
<feature type="transmembrane region" description="Helical" evidence="8">
    <location>
        <begin position="961"/>
        <end position="989"/>
    </location>
</feature>
<keyword evidence="4 8" id="KW-0812">Transmembrane</keyword>
<feature type="coiled-coil region" evidence="7">
    <location>
        <begin position="236"/>
        <end position="298"/>
    </location>
</feature>
<dbReference type="InterPro" id="IPR052702">
    <property type="entry name" value="MscS-like_channel"/>
</dbReference>
<dbReference type="InterPro" id="IPR010920">
    <property type="entry name" value="LSM_dom_sf"/>
</dbReference>
<feature type="domain" description="Mechanosensitive ion channel MscS porin" evidence="12">
    <location>
        <begin position="47"/>
        <end position="272"/>
    </location>
</feature>
<dbReference type="EMBL" id="CAADFZ010000098">
    <property type="protein sequence ID" value="VFK66555.1"/>
    <property type="molecule type" value="Genomic_DNA"/>
</dbReference>
<dbReference type="Pfam" id="PF12794">
    <property type="entry name" value="MscS_TM"/>
    <property type="match status" value="1"/>
</dbReference>
<dbReference type="GO" id="GO:0008381">
    <property type="term" value="F:mechanosensitive monoatomic ion channel activity"/>
    <property type="evidence" value="ECO:0007669"/>
    <property type="project" value="UniProtKB-ARBA"/>
</dbReference>
<evidence type="ECO:0000256" key="4">
    <source>
        <dbReference type="ARBA" id="ARBA00022692"/>
    </source>
</evidence>
<dbReference type="InterPro" id="IPR011066">
    <property type="entry name" value="MscS_channel_C_sf"/>
</dbReference>
<evidence type="ECO:0000256" key="7">
    <source>
        <dbReference type="SAM" id="Coils"/>
    </source>
</evidence>
<keyword evidence="6 8" id="KW-0472">Membrane</keyword>
<proteinExistence type="inferred from homology"/>
<dbReference type="Pfam" id="PF00924">
    <property type="entry name" value="MS_channel_2nd"/>
    <property type="match status" value="1"/>
</dbReference>
<dbReference type="InterPro" id="IPR049278">
    <property type="entry name" value="MS_channel_C"/>
</dbReference>
<dbReference type="SUPFAM" id="SSF82861">
    <property type="entry name" value="Mechanosensitive channel protein MscS (YggB), transmembrane region"/>
    <property type="match status" value="1"/>
</dbReference>
<feature type="transmembrane region" description="Helical" evidence="8">
    <location>
        <begin position="613"/>
        <end position="632"/>
    </location>
</feature>
<accession>A0A451B1C1</accession>
<feature type="domain" description="Mechanosensitive ion channel inner membrane" evidence="11">
    <location>
        <begin position="538"/>
        <end position="875"/>
    </location>
</feature>
<keyword evidence="9" id="KW-0732">Signal</keyword>
<evidence type="ECO:0000259" key="12">
    <source>
        <dbReference type="Pfam" id="PF12795"/>
    </source>
</evidence>
<dbReference type="InterPro" id="IPR024393">
    <property type="entry name" value="MscS_porin"/>
</dbReference>
<feature type="transmembrane region" description="Helical" evidence="8">
    <location>
        <begin position="661"/>
        <end position="681"/>
    </location>
</feature>
<dbReference type="SUPFAM" id="SSF82689">
    <property type="entry name" value="Mechanosensitive channel protein MscS (YggB), C-terminal domain"/>
    <property type="match status" value="1"/>
</dbReference>
<keyword evidence="5 8" id="KW-1133">Transmembrane helix</keyword>
<dbReference type="Pfam" id="PF12795">
    <property type="entry name" value="MscS_porin"/>
    <property type="match status" value="1"/>
</dbReference>
<dbReference type="InterPro" id="IPR025692">
    <property type="entry name" value="MscS_IM_dom1"/>
</dbReference>
<feature type="signal peptide" evidence="9">
    <location>
        <begin position="1"/>
        <end position="23"/>
    </location>
</feature>
<dbReference type="InterPro" id="IPR011014">
    <property type="entry name" value="MscS_channel_TM-2"/>
</dbReference>
<dbReference type="GO" id="GO:0005886">
    <property type="term" value="C:plasma membrane"/>
    <property type="evidence" value="ECO:0007669"/>
    <property type="project" value="UniProtKB-SubCell"/>
</dbReference>
<evidence type="ECO:0000256" key="3">
    <source>
        <dbReference type="ARBA" id="ARBA00022475"/>
    </source>
</evidence>
<dbReference type="Pfam" id="PF21088">
    <property type="entry name" value="MS_channel_1st"/>
    <property type="match status" value="1"/>
</dbReference>
<evidence type="ECO:0000256" key="2">
    <source>
        <dbReference type="ARBA" id="ARBA00008017"/>
    </source>
</evidence>
<evidence type="ECO:0000256" key="6">
    <source>
        <dbReference type="ARBA" id="ARBA00023136"/>
    </source>
</evidence>
<dbReference type="InterPro" id="IPR006685">
    <property type="entry name" value="MscS_channel_2nd"/>
</dbReference>
<feature type="transmembrane region" description="Helical" evidence="8">
    <location>
        <begin position="530"/>
        <end position="547"/>
    </location>
</feature>
<dbReference type="Gene3D" id="1.10.287.1260">
    <property type="match status" value="1"/>
</dbReference>
<evidence type="ECO:0000256" key="9">
    <source>
        <dbReference type="SAM" id="SignalP"/>
    </source>
</evidence>
<name>A0A451B1C1_9GAMM</name>
<evidence type="ECO:0000313" key="15">
    <source>
        <dbReference type="EMBL" id="VFK66555.1"/>
    </source>
</evidence>
<feature type="chain" id="PRO_5036354265" evidence="9">
    <location>
        <begin position="24"/>
        <end position="1157"/>
    </location>
</feature>
<feature type="domain" description="Mechanosensitive ion channel MscS" evidence="10">
    <location>
        <begin position="977"/>
        <end position="1042"/>
    </location>
</feature>
<feature type="transmembrane region" description="Helical" evidence="8">
    <location>
        <begin position="576"/>
        <end position="601"/>
    </location>
</feature>
<dbReference type="AlphaFoldDB" id="A0A451B1C1"/>
<dbReference type="Pfam" id="PF21082">
    <property type="entry name" value="MS_channel_3rd"/>
    <property type="match status" value="1"/>
</dbReference>
<evidence type="ECO:0000259" key="10">
    <source>
        <dbReference type="Pfam" id="PF00924"/>
    </source>
</evidence>
<feature type="transmembrane region" description="Helical" evidence="8">
    <location>
        <begin position="736"/>
        <end position="758"/>
    </location>
</feature>
<feature type="domain" description="Mechanosensitive ion channel MscS C-terminal" evidence="13">
    <location>
        <begin position="1050"/>
        <end position="1133"/>
    </location>
</feature>
<evidence type="ECO:0000256" key="8">
    <source>
        <dbReference type="SAM" id="Phobius"/>
    </source>
</evidence>
<gene>
    <name evidence="15" type="ORF">BECKUNK1418G_GA0071005_10985</name>
    <name evidence="16" type="ORF">BECKUNK1418H_GA0071006_10955</name>
</gene>
<dbReference type="PANTHER" id="PTHR30347">
    <property type="entry name" value="POTASSIUM CHANNEL RELATED"/>
    <property type="match status" value="1"/>
</dbReference>
<evidence type="ECO:0000259" key="14">
    <source>
        <dbReference type="Pfam" id="PF21088"/>
    </source>
</evidence>
<keyword evidence="7" id="KW-0175">Coiled coil</keyword>
<feature type="transmembrane region" description="Helical" evidence="8">
    <location>
        <begin position="848"/>
        <end position="870"/>
    </location>
</feature>
<sequence>MKAYSLVRWIALLSFWITLSAMGAQKVDPDEMTPKAIGDAIDAGRKALEADTALGDAERQKASEGYAEAEKALQEADGIQAEFADLARMVREAPRRIKKLRARIGKPRKDGKLGAILAKRNPATLERMMDEKSHALLDAREAHKKQMEALSELIVGTKEASERIAANRKRLDRIAADLAAPPPDESAPLAKARLLPLKARGILLKGELSLLTLRQDHHDTLVELAQLERDVAGMEIARYQSDIDRIEEAMRGLRKDPFQAREEANKRALEAETLPGPLAAIAREIAEYHAERDALAQEGKALAEKLRATKTRVDEIEDDFQRIRECMAMVGASKAIGDILRARRNTLPSMRSYRRASDERKDRISRAMDRQLEIDERLQHHGAARNVVRELAVAPSDGRDGDTSALEEKAEELVRERRDLLNELQKVYGSHIGSLTSLDLAERQLVSVASDYLDYIDDQLIWIPDPGLEAPRPSGTDSLGVFSQGTDAGKLDESRYLPILWAVQTSARGLFWLGSPGNWLRLWENCIASMLRHPVPSLLLLGLFVFLQTKKKRIEPRIEALSADAGRIADNAFVRFLEAVLLSVLVVAGWPLLMIGLGYGLTRLPTADPFSAIIGEALFGTGMVLAASLFLLRANARDGLGDRHLRWPAPIRGILIREFRWAIPVIVSLGFLASVTASDAAPLDVRFLGRGIFVILMAAVLVFLYRLLHARGPLMAIRRARVSEREESDPVLQFHFLWFSLLLLLPFGLSILSLFGYRTMALHLNTHLEMSVWFLVGLFLVREFVRRYLDIAERRLRYQEAVKKREEMQAQRACEGGESDQSAPPMEIAEIDFHELGGKAQRLVHGGLVFCAIIGAWLIWSDLLVALGFLTDANLSLYPGDTVAEKGITLGNVTTVLILLVITVLAARNIPGVLEIALLQRLPLSIGGRYAFTTLTQYGIVGAGLVAIFDIVGLDWSKIQWLVAALSVGLGFGLQEIVANFISGIILLFERPIRVGDVVTIDNTTGMVSRIRIRATTIVTWDKQELLIPNKDLITGRLTNWTLSDKMSRITITVGIAYGSDVALALKLLVEAATGHEEILKDPAPFSTFEGFGDNALTLVLRAYVGSLENRLAIVTALHQAINDKFNAAGLSIAFPQRDIHLDASKPLELRLVSRRG</sequence>
<organism evidence="16">
    <name type="scientific">Candidatus Kentrum sp. UNK</name>
    <dbReference type="NCBI Taxonomy" id="2126344"/>
    <lineage>
        <taxon>Bacteria</taxon>
        <taxon>Pseudomonadati</taxon>
        <taxon>Pseudomonadota</taxon>
        <taxon>Gammaproteobacteria</taxon>
        <taxon>Candidatus Kentrum</taxon>
    </lineage>
</organism>
<comment type="similarity">
    <text evidence="2">Belongs to the MscS (TC 1.A.23) family.</text>
</comment>